<feature type="region of interest" description="Disordered" evidence="1">
    <location>
        <begin position="1"/>
        <end position="39"/>
    </location>
</feature>
<evidence type="ECO:0000313" key="2">
    <source>
        <dbReference type="EMBL" id="MEA5367124.1"/>
    </source>
</evidence>
<evidence type="ECO:0000256" key="1">
    <source>
        <dbReference type="SAM" id="MobiDB-lite"/>
    </source>
</evidence>
<accession>A0ABU5RN60</accession>
<dbReference type="Proteomes" id="UP001304298">
    <property type="component" value="Unassembled WGS sequence"/>
</dbReference>
<reference evidence="2 3" key="1">
    <citation type="submission" date="2023-12" db="EMBL/GenBank/DDBJ databases">
        <title>Amycolatopsis sp. V23-08.</title>
        <authorList>
            <person name="Somphong A."/>
        </authorList>
    </citation>
    <scope>NUCLEOTIDE SEQUENCE [LARGE SCALE GENOMIC DNA]</scope>
    <source>
        <strain evidence="2 3">V23-08</strain>
    </source>
</reference>
<feature type="compositionally biased region" description="Gly residues" evidence="1">
    <location>
        <begin position="1"/>
        <end position="18"/>
    </location>
</feature>
<organism evidence="2 3">
    <name type="scientific">Amycolatopsis heterodermiae</name>
    <dbReference type="NCBI Taxonomy" id="3110235"/>
    <lineage>
        <taxon>Bacteria</taxon>
        <taxon>Bacillati</taxon>
        <taxon>Actinomycetota</taxon>
        <taxon>Actinomycetes</taxon>
        <taxon>Pseudonocardiales</taxon>
        <taxon>Pseudonocardiaceae</taxon>
        <taxon>Amycolatopsis</taxon>
    </lineage>
</organism>
<keyword evidence="3" id="KW-1185">Reference proteome</keyword>
<protein>
    <submittedName>
        <fullName evidence="2">Uncharacterized protein</fullName>
    </submittedName>
</protein>
<proteinExistence type="predicted"/>
<name>A0ABU5RN60_9PSEU</name>
<sequence>MEAHGGGLAVEDGPGGGAGDHRCPRHRDGRVLPAAGGRPVRLSAGFTGAAPASITPYEDGRAVPVRALRRQALLLRHPQGPWVPRRRR</sequence>
<comment type="caution">
    <text evidence="2">The sequence shown here is derived from an EMBL/GenBank/DDBJ whole genome shotgun (WGS) entry which is preliminary data.</text>
</comment>
<evidence type="ECO:0000313" key="3">
    <source>
        <dbReference type="Proteomes" id="UP001304298"/>
    </source>
</evidence>
<gene>
    <name evidence="2" type="ORF">VA596_46880</name>
</gene>
<dbReference type="EMBL" id="JAYFSI010000020">
    <property type="protein sequence ID" value="MEA5367124.1"/>
    <property type="molecule type" value="Genomic_DNA"/>
</dbReference>